<evidence type="ECO:0000256" key="2">
    <source>
        <dbReference type="SAM" id="Phobius"/>
    </source>
</evidence>
<accession>A0A4P9ZM08</accession>
<proteinExistence type="predicted"/>
<reference evidence="5" key="1">
    <citation type="journal article" date="2018" name="Nat. Microbiol.">
        <title>Leveraging single-cell genomics to expand the fungal tree of life.</title>
        <authorList>
            <person name="Ahrendt S.R."/>
            <person name="Quandt C.A."/>
            <person name="Ciobanu D."/>
            <person name="Clum A."/>
            <person name="Salamov A."/>
            <person name="Andreopoulos B."/>
            <person name="Cheng J.F."/>
            <person name="Woyke T."/>
            <person name="Pelin A."/>
            <person name="Henrissat B."/>
            <person name="Reynolds N.K."/>
            <person name="Benny G.L."/>
            <person name="Smith M.E."/>
            <person name="James T.Y."/>
            <person name="Grigoriev I.V."/>
        </authorList>
    </citation>
    <scope>NUCLEOTIDE SEQUENCE [LARGE SCALE GENOMIC DNA]</scope>
    <source>
        <strain evidence="5">RSA 468</strain>
    </source>
</reference>
<feature type="compositionally biased region" description="Polar residues" evidence="1">
    <location>
        <begin position="173"/>
        <end position="184"/>
    </location>
</feature>
<keyword evidence="5" id="KW-1185">Reference proteome</keyword>
<dbReference type="EMBL" id="ML003249">
    <property type="protein sequence ID" value="RKP34327.1"/>
    <property type="molecule type" value="Genomic_DNA"/>
</dbReference>
<evidence type="ECO:0000313" key="5">
    <source>
        <dbReference type="Proteomes" id="UP000268162"/>
    </source>
</evidence>
<name>A0A4P9ZM08_9FUNG</name>
<protein>
    <submittedName>
        <fullName evidence="4">Uncharacterized protein</fullName>
    </submittedName>
</protein>
<sequence length="352" mass="38289">MRLYQIIEALIVVVFVLLSVVRANDSDTTFYGDVLVMEPNLKDISQNVSTSTVVTTDMYFNLKSDERVTEGGYLIKMDGFLKEDLSKGLKYVVLVETATNSVVTPPSAEIRKCVNLFVVYQSDDTTRCPDLGVSIRMPCVVLSYKKGTELSSMMDSLYDQSLSWAELTDQYPSLSGSTPTTPVENSGKDVSISDSETSTTTYLSVAAQPTISAGSSTDSSRSSDSDFVVSPVDPSLARRLYIRLEVVDGGKVVTTALTSSQTWAIVGGTFAGVVFLLMIGSCWWLRHTIRRQREMDKRKANQLEMAQGQLHKGNSKPDSGSQNVPHGTFLSGGTLCDLETGISEKQTTSVAG</sequence>
<evidence type="ECO:0000313" key="4">
    <source>
        <dbReference type="EMBL" id="RKP34327.1"/>
    </source>
</evidence>
<dbReference type="AlphaFoldDB" id="A0A4P9ZM08"/>
<dbReference type="Proteomes" id="UP000268162">
    <property type="component" value="Unassembled WGS sequence"/>
</dbReference>
<gene>
    <name evidence="4" type="ORF">BJ085DRAFT_40213</name>
</gene>
<feature type="chain" id="PRO_5020590594" evidence="3">
    <location>
        <begin position="24"/>
        <end position="352"/>
    </location>
</feature>
<feature type="transmembrane region" description="Helical" evidence="2">
    <location>
        <begin position="263"/>
        <end position="285"/>
    </location>
</feature>
<feature type="region of interest" description="Disordered" evidence="1">
    <location>
        <begin position="173"/>
        <end position="194"/>
    </location>
</feature>
<feature type="signal peptide" evidence="3">
    <location>
        <begin position="1"/>
        <end position="23"/>
    </location>
</feature>
<keyword evidence="2" id="KW-0472">Membrane</keyword>
<keyword evidence="2" id="KW-0812">Transmembrane</keyword>
<keyword evidence="3" id="KW-0732">Signal</keyword>
<evidence type="ECO:0000256" key="1">
    <source>
        <dbReference type="SAM" id="MobiDB-lite"/>
    </source>
</evidence>
<organism evidence="4 5">
    <name type="scientific">Dimargaris cristalligena</name>
    <dbReference type="NCBI Taxonomy" id="215637"/>
    <lineage>
        <taxon>Eukaryota</taxon>
        <taxon>Fungi</taxon>
        <taxon>Fungi incertae sedis</taxon>
        <taxon>Zoopagomycota</taxon>
        <taxon>Kickxellomycotina</taxon>
        <taxon>Dimargaritomycetes</taxon>
        <taxon>Dimargaritales</taxon>
        <taxon>Dimargaritaceae</taxon>
        <taxon>Dimargaris</taxon>
    </lineage>
</organism>
<keyword evidence="2" id="KW-1133">Transmembrane helix</keyword>
<evidence type="ECO:0000256" key="3">
    <source>
        <dbReference type="SAM" id="SignalP"/>
    </source>
</evidence>